<reference evidence="2 3" key="1">
    <citation type="journal article" date="2011" name="Science">
        <title>The Selaginella genome identifies genetic changes associated with the evolution of vascular plants.</title>
        <authorList>
            <person name="Banks J.A."/>
            <person name="Nishiyama T."/>
            <person name="Hasebe M."/>
            <person name="Bowman J.L."/>
            <person name="Gribskov M."/>
            <person name="dePamphilis C."/>
            <person name="Albert V.A."/>
            <person name="Aono N."/>
            <person name="Aoyama T."/>
            <person name="Ambrose B.A."/>
            <person name="Ashton N.W."/>
            <person name="Axtell M.J."/>
            <person name="Barker E."/>
            <person name="Barker M.S."/>
            <person name="Bennetzen J.L."/>
            <person name="Bonawitz N.D."/>
            <person name="Chapple C."/>
            <person name="Cheng C."/>
            <person name="Correa L.G."/>
            <person name="Dacre M."/>
            <person name="DeBarry J."/>
            <person name="Dreyer I."/>
            <person name="Elias M."/>
            <person name="Engstrom E.M."/>
            <person name="Estelle M."/>
            <person name="Feng L."/>
            <person name="Finet C."/>
            <person name="Floyd S.K."/>
            <person name="Frommer W.B."/>
            <person name="Fujita T."/>
            <person name="Gramzow L."/>
            <person name="Gutensohn M."/>
            <person name="Harholt J."/>
            <person name="Hattori M."/>
            <person name="Heyl A."/>
            <person name="Hirai T."/>
            <person name="Hiwatashi Y."/>
            <person name="Ishikawa M."/>
            <person name="Iwata M."/>
            <person name="Karol K.G."/>
            <person name="Koehler B."/>
            <person name="Kolukisaoglu U."/>
            <person name="Kubo M."/>
            <person name="Kurata T."/>
            <person name="Lalonde S."/>
            <person name="Li K."/>
            <person name="Li Y."/>
            <person name="Litt A."/>
            <person name="Lyons E."/>
            <person name="Manning G."/>
            <person name="Maruyama T."/>
            <person name="Michael T.P."/>
            <person name="Mikami K."/>
            <person name="Miyazaki S."/>
            <person name="Morinaga S."/>
            <person name="Murata T."/>
            <person name="Mueller-Roeber B."/>
            <person name="Nelson D.R."/>
            <person name="Obara M."/>
            <person name="Oguri Y."/>
            <person name="Olmstead R.G."/>
            <person name="Onodera N."/>
            <person name="Petersen B.L."/>
            <person name="Pils B."/>
            <person name="Prigge M."/>
            <person name="Rensing S.A."/>
            <person name="Riano-Pachon D.M."/>
            <person name="Roberts A.W."/>
            <person name="Sato Y."/>
            <person name="Scheller H.V."/>
            <person name="Schulz B."/>
            <person name="Schulz C."/>
            <person name="Shakirov E.V."/>
            <person name="Shibagaki N."/>
            <person name="Shinohara N."/>
            <person name="Shippen D.E."/>
            <person name="Soerensen I."/>
            <person name="Sotooka R."/>
            <person name="Sugimoto N."/>
            <person name="Sugita M."/>
            <person name="Sumikawa N."/>
            <person name="Tanurdzic M."/>
            <person name="Theissen G."/>
            <person name="Ulvskov P."/>
            <person name="Wakazuki S."/>
            <person name="Weng J.K."/>
            <person name="Willats W.W."/>
            <person name="Wipf D."/>
            <person name="Wolf P.G."/>
            <person name="Yang L."/>
            <person name="Zimmer A.D."/>
            <person name="Zhu Q."/>
            <person name="Mitros T."/>
            <person name="Hellsten U."/>
            <person name="Loque D."/>
            <person name="Otillar R."/>
            <person name="Salamov A."/>
            <person name="Schmutz J."/>
            <person name="Shapiro H."/>
            <person name="Lindquist E."/>
            <person name="Lucas S."/>
            <person name="Rokhsar D."/>
            <person name="Grigoriev I.V."/>
        </authorList>
    </citation>
    <scope>NUCLEOTIDE SEQUENCE [LARGE SCALE GENOMIC DNA]</scope>
</reference>
<gene>
    <name evidence="2" type="ORF">SELMODRAFT_425835</name>
</gene>
<evidence type="ECO:0000313" key="2">
    <source>
        <dbReference type="EMBL" id="EFJ12000.1"/>
    </source>
</evidence>
<dbReference type="EMBL" id="GL377642">
    <property type="protein sequence ID" value="EFJ12000.1"/>
    <property type="molecule type" value="Genomic_DNA"/>
</dbReference>
<keyword evidence="3" id="KW-1185">Reference proteome</keyword>
<dbReference type="Gramene" id="EFJ12000">
    <property type="protein sequence ID" value="EFJ12000"/>
    <property type="gene ID" value="SELMODRAFT_425835"/>
</dbReference>
<feature type="compositionally biased region" description="Basic and acidic residues" evidence="1">
    <location>
        <begin position="92"/>
        <end position="106"/>
    </location>
</feature>
<dbReference type="KEGG" id="smo:SELMODRAFT_425835"/>
<dbReference type="HOGENOM" id="CLU_1597293_0_0_1"/>
<feature type="region of interest" description="Disordered" evidence="1">
    <location>
        <begin position="87"/>
        <end position="106"/>
    </location>
</feature>
<evidence type="ECO:0000313" key="3">
    <source>
        <dbReference type="Proteomes" id="UP000001514"/>
    </source>
</evidence>
<proteinExistence type="predicted"/>
<accession>D8SUG1</accession>
<feature type="compositionally biased region" description="Acidic residues" evidence="1">
    <location>
        <begin position="117"/>
        <end position="126"/>
    </location>
</feature>
<sequence>MALNFQGRHHGALIVYLGNVDKSLHPEAVTNTRSSAIVLASKNKSRKKNVEDDVAAYTTAALPLLEEYAAGYSVAVLEKKKDLSSNLGAKETLQREKSSSKKSSLEEFLKGKVRPLDEDEEKEEKEDERVEVWEGDLSPMTAEEERRLLAQLRRSHRCSCLALRWWC</sequence>
<dbReference type="InParanoid" id="D8SUG1"/>
<name>D8SUG1_SELML</name>
<protein>
    <submittedName>
        <fullName evidence="2">Uncharacterized protein</fullName>
    </submittedName>
</protein>
<dbReference type="Proteomes" id="UP000001514">
    <property type="component" value="Unassembled WGS sequence"/>
</dbReference>
<dbReference type="AlphaFoldDB" id="D8SUG1"/>
<feature type="region of interest" description="Disordered" evidence="1">
    <location>
        <begin position="112"/>
        <end position="136"/>
    </location>
</feature>
<organism evidence="3">
    <name type="scientific">Selaginella moellendorffii</name>
    <name type="common">Spikemoss</name>
    <dbReference type="NCBI Taxonomy" id="88036"/>
    <lineage>
        <taxon>Eukaryota</taxon>
        <taxon>Viridiplantae</taxon>
        <taxon>Streptophyta</taxon>
        <taxon>Embryophyta</taxon>
        <taxon>Tracheophyta</taxon>
        <taxon>Lycopodiopsida</taxon>
        <taxon>Selaginellales</taxon>
        <taxon>Selaginellaceae</taxon>
        <taxon>Selaginella</taxon>
    </lineage>
</organism>
<evidence type="ECO:0000256" key="1">
    <source>
        <dbReference type="SAM" id="MobiDB-lite"/>
    </source>
</evidence>